<evidence type="ECO:0000313" key="4">
    <source>
        <dbReference type="Proteomes" id="UP000184267"/>
    </source>
</evidence>
<feature type="compositionally biased region" description="Basic and acidic residues" evidence="1">
    <location>
        <begin position="703"/>
        <end position="713"/>
    </location>
</feature>
<organism evidence="3 4">
    <name type="scientific">Trametes pubescens</name>
    <name type="common">White-rot fungus</name>
    <dbReference type="NCBI Taxonomy" id="154538"/>
    <lineage>
        <taxon>Eukaryota</taxon>
        <taxon>Fungi</taxon>
        <taxon>Dikarya</taxon>
        <taxon>Basidiomycota</taxon>
        <taxon>Agaricomycotina</taxon>
        <taxon>Agaricomycetes</taxon>
        <taxon>Polyporales</taxon>
        <taxon>Polyporaceae</taxon>
        <taxon>Trametes</taxon>
    </lineage>
</organism>
<proteinExistence type="predicted"/>
<dbReference type="Proteomes" id="UP000184267">
    <property type="component" value="Unassembled WGS sequence"/>
</dbReference>
<dbReference type="Pfam" id="PF17667">
    <property type="entry name" value="Pkinase_fungal"/>
    <property type="match status" value="1"/>
</dbReference>
<feature type="compositionally biased region" description="Pro residues" evidence="1">
    <location>
        <begin position="641"/>
        <end position="650"/>
    </location>
</feature>
<feature type="region of interest" description="Disordered" evidence="1">
    <location>
        <begin position="703"/>
        <end position="826"/>
    </location>
</feature>
<evidence type="ECO:0000313" key="3">
    <source>
        <dbReference type="EMBL" id="OJT05472.1"/>
    </source>
</evidence>
<dbReference type="InterPro" id="IPR040976">
    <property type="entry name" value="Pkinase_fungal"/>
</dbReference>
<feature type="domain" description="Fungal-type protein kinase" evidence="2">
    <location>
        <begin position="134"/>
        <end position="505"/>
    </location>
</feature>
<accession>A0A1M2VD00</accession>
<dbReference type="InterPro" id="IPR011009">
    <property type="entry name" value="Kinase-like_dom_sf"/>
</dbReference>
<dbReference type="Gene3D" id="1.10.510.10">
    <property type="entry name" value="Transferase(Phosphotransferase) domain 1"/>
    <property type="match status" value="1"/>
</dbReference>
<protein>
    <recommendedName>
        <fullName evidence="2">Fungal-type protein kinase domain-containing protein</fullName>
    </recommendedName>
</protein>
<keyword evidence="4" id="KW-1185">Reference proteome</keyword>
<gene>
    <name evidence="3" type="ORF">TRAPUB_3701</name>
</gene>
<dbReference type="STRING" id="154538.A0A1M2VD00"/>
<feature type="region of interest" description="Disordered" evidence="1">
    <location>
        <begin position="623"/>
        <end position="671"/>
    </location>
</feature>
<evidence type="ECO:0000259" key="2">
    <source>
        <dbReference type="Pfam" id="PF17667"/>
    </source>
</evidence>
<dbReference type="OrthoDB" id="2791154at2759"/>
<feature type="compositionally biased region" description="Polar residues" evidence="1">
    <location>
        <begin position="729"/>
        <end position="739"/>
    </location>
</feature>
<reference evidence="3 4" key="1">
    <citation type="submission" date="2016-10" db="EMBL/GenBank/DDBJ databases">
        <title>Genome sequence of the basidiomycete white-rot fungus Trametes pubescens.</title>
        <authorList>
            <person name="Makela M.R."/>
            <person name="Granchi Z."/>
            <person name="Peng M."/>
            <person name="De Vries R.P."/>
            <person name="Grigoriev I."/>
            <person name="Riley R."/>
            <person name="Hilden K."/>
        </authorList>
    </citation>
    <scope>NUCLEOTIDE SEQUENCE [LARGE SCALE GENOMIC DNA]</scope>
    <source>
        <strain evidence="3 4">FBCC735</strain>
    </source>
</reference>
<dbReference type="SUPFAM" id="SSF56112">
    <property type="entry name" value="Protein kinase-like (PK-like)"/>
    <property type="match status" value="1"/>
</dbReference>
<dbReference type="EMBL" id="MNAD01001456">
    <property type="protein sequence ID" value="OJT05472.1"/>
    <property type="molecule type" value="Genomic_DNA"/>
</dbReference>
<sequence length="826" mass="92581">MDSAHRVPITDFIPLFFPIAAEQAQDPTADVKATPYWPQPAPCAFDEEMKEVCWEQSESTMHRIFAESVNASQLVPNFMVATSRDEGANVSGLYPSANAPVTRGPRWDSLELSIHCFHIGGDPLGDGFYTPCSKENLEEVVNFAARVFARQHRTALYVVVLVGDLLRLARITRSTIVVTNPPVSYVNRPDLLADVFRRFAQLSRAQRGHDPTASLILPGDDMYAAMLAAAEDELDGAADYARRRFRDSLDPSWPWWRLEVHPSSQDKDKDESTARRFLVGRPHFYQEGMADKRGARGYVALAVDEPGQPFVYIKDTWRWEQNYIDQEGARLARLNAQGVRYVPTLVCHGDVPGQYVDIKVFLERVYGRQLDTPERPMPTLVSRHYRVVVREVGRSLRDFSNGRELVSLFRDCVEAHYDAYVLAHLLHRDISPGNMLMVPVDSEYGIQYRGMLMDWEMSESVEPGTNRTIARRGTYAYLSVKAMDHPRETYVVADELEAFLHVLVKMGIRYLPHDCADPAALHAAYYDTEEAGTHGECSHLKRLCIAEGVLQTPEGAAVTFLMPKKDRWGMITGSARRADPPSDHPLEDILIPLFQGAAERTHVLEEVRDREWRAAKAKERAERAALTGASKENGNKYTPPILKPRPPCLARPPLGNANANRPDEDDSDEAPDIEDIDKELYIMLETHRPILTLLSTALHRTDWPQSDKTRDQLSSDGDEYTDTSYDPEGSNSDGSISWRSTSSTEEDSADDVSGPHEDAEGSSKCSSEEDYTEEPSQTSGDGDAPQEETNSEVAPARRRPAKRARSDESDTSTSSDVALTKRLRGL</sequence>
<comment type="caution">
    <text evidence="3">The sequence shown here is derived from an EMBL/GenBank/DDBJ whole genome shotgun (WGS) entry which is preliminary data.</text>
</comment>
<dbReference type="PANTHER" id="PTHR38248:SF2">
    <property type="entry name" value="FUNK1 11"/>
    <property type="match status" value="1"/>
</dbReference>
<dbReference type="PANTHER" id="PTHR38248">
    <property type="entry name" value="FUNK1 6"/>
    <property type="match status" value="1"/>
</dbReference>
<dbReference type="AlphaFoldDB" id="A0A1M2VD00"/>
<name>A0A1M2VD00_TRAPU</name>
<evidence type="ECO:0000256" key="1">
    <source>
        <dbReference type="SAM" id="MobiDB-lite"/>
    </source>
</evidence>